<organism evidence="3 4">
    <name type="scientific">Fibroporia radiculosa</name>
    <dbReference type="NCBI Taxonomy" id="599839"/>
    <lineage>
        <taxon>Eukaryota</taxon>
        <taxon>Fungi</taxon>
        <taxon>Dikarya</taxon>
        <taxon>Basidiomycota</taxon>
        <taxon>Agaricomycotina</taxon>
        <taxon>Agaricomycetes</taxon>
        <taxon>Polyporales</taxon>
        <taxon>Fibroporiaceae</taxon>
        <taxon>Fibroporia</taxon>
    </lineage>
</organism>
<keyword evidence="2" id="KW-1133">Transmembrane helix</keyword>
<feature type="transmembrane region" description="Helical" evidence="2">
    <location>
        <begin position="84"/>
        <end position="103"/>
    </location>
</feature>
<evidence type="ECO:0000313" key="3">
    <source>
        <dbReference type="EMBL" id="CCL99323.1"/>
    </source>
</evidence>
<dbReference type="EMBL" id="HE796927">
    <property type="protein sequence ID" value="CCL99323.1"/>
    <property type="molecule type" value="Genomic_DNA"/>
</dbReference>
<feature type="compositionally biased region" description="Basic and acidic residues" evidence="1">
    <location>
        <begin position="331"/>
        <end position="347"/>
    </location>
</feature>
<feature type="transmembrane region" description="Helical" evidence="2">
    <location>
        <begin position="170"/>
        <end position="189"/>
    </location>
</feature>
<evidence type="ECO:0000256" key="2">
    <source>
        <dbReference type="SAM" id="Phobius"/>
    </source>
</evidence>
<dbReference type="InParanoid" id="J4G0X7"/>
<dbReference type="AlphaFoldDB" id="J4G0X7"/>
<protein>
    <submittedName>
        <fullName evidence="3">Uncharacterized protein</fullName>
    </submittedName>
</protein>
<keyword evidence="2" id="KW-0472">Membrane</keyword>
<dbReference type="HOGENOM" id="CLU_799340_0_0_1"/>
<feature type="region of interest" description="Disordered" evidence="1">
    <location>
        <begin position="326"/>
        <end position="347"/>
    </location>
</feature>
<feature type="transmembrane region" description="Helical" evidence="2">
    <location>
        <begin position="110"/>
        <end position="128"/>
    </location>
</feature>
<gene>
    <name evidence="3" type="ORF">FIBRA_01339</name>
</gene>
<dbReference type="GeneID" id="24094234"/>
<dbReference type="Proteomes" id="UP000006352">
    <property type="component" value="Unassembled WGS sequence"/>
</dbReference>
<name>J4G0X7_9APHY</name>
<feature type="transmembrane region" description="Helical" evidence="2">
    <location>
        <begin position="50"/>
        <end position="72"/>
    </location>
</feature>
<keyword evidence="4" id="KW-1185">Reference proteome</keyword>
<reference evidence="3 4" key="1">
    <citation type="journal article" date="2012" name="Appl. Environ. Microbiol.">
        <title>Short-read sequencing for genomic analysis of the brown rot fungus Fibroporia radiculosa.</title>
        <authorList>
            <person name="Tang J.D."/>
            <person name="Perkins A.D."/>
            <person name="Sonstegard T.S."/>
            <person name="Schroeder S.G."/>
            <person name="Burgess S.C."/>
            <person name="Diehl S.V."/>
        </authorList>
    </citation>
    <scope>NUCLEOTIDE SEQUENCE [LARGE SCALE GENOMIC DNA]</scope>
    <source>
        <strain evidence="3 4">TFFH 294</strain>
    </source>
</reference>
<accession>J4G0X7</accession>
<proteinExistence type="predicted"/>
<keyword evidence="2" id="KW-0812">Transmembrane</keyword>
<dbReference type="RefSeq" id="XP_012178606.1">
    <property type="nucleotide sequence ID" value="XM_012323216.1"/>
</dbReference>
<feature type="transmembrane region" description="Helical" evidence="2">
    <location>
        <begin position="6"/>
        <end position="29"/>
    </location>
</feature>
<evidence type="ECO:0000256" key="1">
    <source>
        <dbReference type="SAM" id="MobiDB-lite"/>
    </source>
</evidence>
<sequence>MSNALNIGEIADILTSIYLSAVIFAAIVYEKCLTSGRVLEQMFSSRRTSVILLLLNELNFVAMAITNALSVYLVDTRQKYHLDLVINIVGFGVTAAVATLRVFALTGKNWWISGLTLVLALVPVATNLFQDTVSSIGSSYVLWVPACQMSVTMSEAMANRCTPFGFATATRICAIGSDALVVASAWYYLYHADKANSKMLLSRSIISYLILRDGTIYFMYVETPRNGSSDEIDGGNYSVFLVLNVINIVVYWQNGWEVGSVPIFVLPISAILTTRLLLHLREACSADVFFGSCVPSFVHVQDAKQEQSEQRTLEFAAVAPSIQLSTSSDIEMTRGDSRDLHDPEEIS</sequence>
<evidence type="ECO:0000313" key="4">
    <source>
        <dbReference type="Proteomes" id="UP000006352"/>
    </source>
</evidence>